<dbReference type="AlphaFoldDB" id="A0A2K3KPH7"/>
<gene>
    <name evidence="2" type="ORF">L195_g056017</name>
</gene>
<reference evidence="2 3" key="1">
    <citation type="journal article" date="2014" name="Am. J. Bot.">
        <title>Genome assembly and annotation for red clover (Trifolium pratense; Fabaceae).</title>
        <authorList>
            <person name="Istvanek J."/>
            <person name="Jaros M."/>
            <person name="Krenek A."/>
            <person name="Repkova J."/>
        </authorList>
    </citation>
    <scope>NUCLEOTIDE SEQUENCE [LARGE SCALE GENOMIC DNA]</scope>
    <source>
        <strain evidence="3">cv. Tatra</strain>
        <tissue evidence="2">Young leaves</tissue>
    </source>
</reference>
<evidence type="ECO:0000313" key="3">
    <source>
        <dbReference type="Proteomes" id="UP000236291"/>
    </source>
</evidence>
<dbReference type="Proteomes" id="UP000236291">
    <property type="component" value="Unassembled WGS sequence"/>
</dbReference>
<feature type="non-terminal residue" evidence="2">
    <location>
        <position position="1"/>
    </location>
</feature>
<dbReference type="STRING" id="57577.A0A2K3KPH7"/>
<feature type="domain" description="Endonuclease/exonuclease/phosphatase" evidence="1">
    <location>
        <begin position="8"/>
        <end position="129"/>
    </location>
</feature>
<keyword evidence="2" id="KW-0378">Hydrolase</keyword>
<dbReference type="InterPro" id="IPR036691">
    <property type="entry name" value="Endo/exonu/phosph_ase_sf"/>
</dbReference>
<keyword evidence="2" id="KW-0540">Nuclease</keyword>
<reference evidence="2 3" key="2">
    <citation type="journal article" date="2017" name="Front. Plant Sci.">
        <title>Gene Classification and Mining of Molecular Markers Useful in Red Clover (Trifolium pratense) Breeding.</title>
        <authorList>
            <person name="Istvanek J."/>
            <person name="Dluhosova J."/>
            <person name="Dluhos P."/>
            <person name="Patkova L."/>
            <person name="Nedelnik J."/>
            <person name="Repkova J."/>
        </authorList>
    </citation>
    <scope>NUCLEOTIDE SEQUENCE [LARGE SCALE GENOMIC DNA]</scope>
    <source>
        <strain evidence="3">cv. Tatra</strain>
        <tissue evidence="2">Young leaves</tissue>
    </source>
</reference>
<dbReference type="PANTHER" id="PTHR33710:SF79">
    <property type="entry name" value="OS06G0205337 PROTEIN"/>
    <property type="match status" value="1"/>
</dbReference>
<proteinExistence type="predicted"/>
<name>A0A2K3KPH7_TRIPR</name>
<accession>A0A2K3KPH7</accession>
<protein>
    <submittedName>
        <fullName evidence="2">Endonuclease/exonuclease/phosphatase family protein</fullName>
    </submittedName>
</protein>
<dbReference type="PANTHER" id="PTHR33710">
    <property type="entry name" value="BNAC02G09200D PROTEIN"/>
    <property type="match status" value="1"/>
</dbReference>
<dbReference type="SUPFAM" id="SSF56219">
    <property type="entry name" value="DNase I-like"/>
    <property type="match status" value="1"/>
</dbReference>
<feature type="non-terminal residue" evidence="2">
    <location>
        <position position="228"/>
    </location>
</feature>
<dbReference type="EMBL" id="ASHM01104316">
    <property type="protein sequence ID" value="PNX68166.1"/>
    <property type="molecule type" value="Genomic_DNA"/>
</dbReference>
<organism evidence="2 3">
    <name type="scientific">Trifolium pratense</name>
    <name type="common">Red clover</name>
    <dbReference type="NCBI Taxonomy" id="57577"/>
    <lineage>
        <taxon>Eukaryota</taxon>
        <taxon>Viridiplantae</taxon>
        <taxon>Streptophyta</taxon>
        <taxon>Embryophyta</taxon>
        <taxon>Tracheophyta</taxon>
        <taxon>Spermatophyta</taxon>
        <taxon>Magnoliopsida</taxon>
        <taxon>eudicotyledons</taxon>
        <taxon>Gunneridae</taxon>
        <taxon>Pentapetalae</taxon>
        <taxon>rosids</taxon>
        <taxon>fabids</taxon>
        <taxon>Fabales</taxon>
        <taxon>Fabaceae</taxon>
        <taxon>Papilionoideae</taxon>
        <taxon>50 kb inversion clade</taxon>
        <taxon>NPAAA clade</taxon>
        <taxon>Hologalegina</taxon>
        <taxon>IRL clade</taxon>
        <taxon>Trifolieae</taxon>
        <taxon>Trifolium</taxon>
    </lineage>
</organism>
<dbReference type="Gene3D" id="3.60.10.10">
    <property type="entry name" value="Endonuclease/exonuclease/phosphatase"/>
    <property type="match status" value="1"/>
</dbReference>
<dbReference type="InterPro" id="IPR005135">
    <property type="entry name" value="Endo/exonuclease/phosphatase"/>
</dbReference>
<keyword evidence="2" id="KW-0255">Endonuclease</keyword>
<dbReference type="GO" id="GO:0004519">
    <property type="term" value="F:endonuclease activity"/>
    <property type="evidence" value="ECO:0007669"/>
    <property type="project" value="UniProtKB-KW"/>
</dbReference>
<keyword evidence="2" id="KW-0269">Exonuclease</keyword>
<comment type="caution">
    <text evidence="2">The sequence shown here is derived from an EMBL/GenBank/DDBJ whole genome shotgun (WGS) entry which is preliminary data.</text>
</comment>
<evidence type="ECO:0000313" key="2">
    <source>
        <dbReference type="EMBL" id="PNX68166.1"/>
    </source>
</evidence>
<dbReference type="Pfam" id="PF03372">
    <property type="entry name" value="Exo_endo_phos"/>
    <property type="match status" value="1"/>
</dbReference>
<dbReference type="GO" id="GO:0004527">
    <property type="term" value="F:exonuclease activity"/>
    <property type="evidence" value="ECO:0007669"/>
    <property type="project" value="UniProtKB-KW"/>
</dbReference>
<sequence length="228" mass="26694">GKGNWRLTGFYGYPEGSRRRDSWNLLRQLSQRSNLPWCVIGDFNDILSSDEKKGRADRANWLINGFREAVGDAGLFDLFMHGYQFTWFKSLGTNRAVEEKLDRALANDSWSQNFPNARLECLTATSSDHYPLWLVCEPIQPTSYAPRHFKFEMAWMEDPEFANFVRNRWSTYNANDITHKLDACAADLSNWSKDHFHNLRKQIDTYHKKLEQTRGHVDETNINYFNAL</sequence>
<evidence type="ECO:0000259" key="1">
    <source>
        <dbReference type="Pfam" id="PF03372"/>
    </source>
</evidence>